<organism evidence="1 2">
    <name type="scientific">Methanolapillus ohkumae</name>
    <dbReference type="NCBI Taxonomy" id="3028298"/>
    <lineage>
        <taxon>Archaea</taxon>
        <taxon>Methanobacteriati</taxon>
        <taxon>Methanobacteriota</taxon>
        <taxon>Stenosarchaea group</taxon>
        <taxon>Methanomicrobia</taxon>
        <taxon>Methanosarcinales</taxon>
        <taxon>Methanosarcinaceae</taxon>
        <taxon>Methanolapillus</taxon>
    </lineage>
</organism>
<sequence length="147" mass="15797">MQRDREIIQIESSQQSLDKSNFPVINALRGSHYFNSSYPPYSTLLISNASGVVLLVSVSYLATILAGVVGGPAGTGAALAVIDTITTLIALGEEFLGFDDIDLYVNIYSTLTQIWIPNILNNELGALSGVPTVPSIKIYIEASYAVW</sequence>
<accession>A0AA96V8E2</accession>
<dbReference type="EMBL" id="CP131061">
    <property type="protein sequence ID" value="WNY27700.1"/>
    <property type="molecule type" value="Genomic_DNA"/>
</dbReference>
<reference evidence="1 2" key="1">
    <citation type="submission" date="2023-07" db="EMBL/GenBank/DDBJ databases">
        <title>Closed genome sequence of Methanosarcinaceae archaeon Am2.</title>
        <authorList>
            <person name="Poehlein A."/>
            <person name="Protasov E."/>
            <person name="Platt K."/>
            <person name="Reeh H."/>
            <person name="Daniel R."/>
            <person name="Brune A."/>
        </authorList>
    </citation>
    <scope>NUCLEOTIDE SEQUENCE [LARGE SCALE GENOMIC DNA]</scope>
    <source>
        <strain evidence="1 2">Am2</strain>
    </source>
</reference>
<evidence type="ECO:0000313" key="2">
    <source>
        <dbReference type="Proteomes" id="UP001304970"/>
    </source>
</evidence>
<protein>
    <submittedName>
        <fullName evidence="1">Uncharacterized protein</fullName>
    </submittedName>
</protein>
<keyword evidence="2" id="KW-1185">Reference proteome</keyword>
<dbReference type="AlphaFoldDB" id="A0AA96V8E2"/>
<proteinExistence type="predicted"/>
<evidence type="ECO:0000313" key="1">
    <source>
        <dbReference type="EMBL" id="WNY27700.1"/>
    </source>
</evidence>
<name>A0AA96V8E2_9EURY</name>
<dbReference type="Proteomes" id="UP001304970">
    <property type="component" value="Chromosome"/>
</dbReference>
<gene>
    <name evidence="1" type="ORF">MsAm2_15060</name>
</gene>